<dbReference type="InterPro" id="IPR011010">
    <property type="entry name" value="DNA_brk_join_enz"/>
</dbReference>
<dbReference type="EMBL" id="MJEA01000002">
    <property type="protein sequence ID" value="OQO71180.1"/>
    <property type="molecule type" value="Genomic_DNA"/>
</dbReference>
<keyword evidence="3" id="KW-0238">DNA-binding</keyword>
<dbReference type="AlphaFoldDB" id="A0A1V8YQT9"/>
<dbReference type="Proteomes" id="UP000192477">
    <property type="component" value="Unassembled WGS sequence"/>
</dbReference>
<organism evidence="6 7">
    <name type="scientific">Enterococcus villorum</name>
    <dbReference type="NCBI Taxonomy" id="112904"/>
    <lineage>
        <taxon>Bacteria</taxon>
        <taxon>Bacillati</taxon>
        <taxon>Bacillota</taxon>
        <taxon>Bacilli</taxon>
        <taxon>Lactobacillales</taxon>
        <taxon>Enterococcaceae</taxon>
        <taxon>Enterococcus</taxon>
    </lineage>
</organism>
<dbReference type="CDD" id="cd01189">
    <property type="entry name" value="INT_ICEBs1_C_like"/>
    <property type="match status" value="1"/>
</dbReference>
<dbReference type="RefSeq" id="WP_081182850.1">
    <property type="nucleotide sequence ID" value="NZ_MJEA01000002.1"/>
</dbReference>
<dbReference type="Gene3D" id="1.10.150.130">
    <property type="match status" value="1"/>
</dbReference>
<evidence type="ECO:0000256" key="4">
    <source>
        <dbReference type="ARBA" id="ARBA00023172"/>
    </source>
</evidence>
<dbReference type="OrthoDB" id="9803188at2"/>
<keyword evidence="4" id="KW-0233">DNA recombination</keyword>
<dbReference type="InterPro" id="IPR050090">
    <property type="entry name" value="Tyrosine_recombinase_XerCD"/>
</dbReference>
<proteinExistence type="inferred from homology"/>
<dbReference type="SUPFAM" id="SSF56349">
    <property type="entry name" value="DNA breaking-rejoining enzymes"/>
    <property type="match status" value="1"/>
</dbReference>
<comment type="caution">
    <text evidence="6">The sequence shown here is derived from an EMBL/GenBank/DDBJ whole genome shotgun (WGS) entry which is preliminary data.</text>
</comment>
<evidence type="ECO:0000259" key="5">
    <source>
        <dbReference type="PROSITE" id="PS51898"/>
    </source>
</evidence>
<dbReference type="Pfam" id="PF00589">
    <property type="entry name" value="Phage_integrase"/>
    <property type="match status" value="1"/>
</dbReference>
<dbReference type="InterPro" id="IPR028259">
    <property type="entry name" value="AP2-like_int_N"/>
</dbReference>
<dbReference type="InterPro" id="IPR004107">
    <property type="entry name" value="Integrase_SAM-like_N"/>
</dbReference>
<sequence>MTQIKKYTKKDGSTAYMFNAYVGRNPKTGKNVYRKRQGFKTNKQAQIALAEILKDVEENGVDNAQAILTFQQLYDKWLAQHRMNVKPSTIALNRRFVEGHVLPYLGECKLSDISVIQCQDLVNKWFKQGYKQYSYFRKVTAQIMRFGEAMELMDNNPMSKTILPRANEEEKKLQFYTKEEMSHFFDCLKQFGNYKQLAFFRLLAFTGCRKSEVLSLQWKDIDMLNKRVSIGKTLALDENTEIIIQTPKTASSTRSISLDDETIRIMNNWRTIQRSDYFQMGFNTSSEDQYIFTNDRNELYYPQVVNDWLNYLIKKYKLPRITPHHFRHTHASLLLQAGIPVKEVSERLGHKDVKITLEIYSHVMPEEAEKTANKFASFVGF</sequence>
<dbReference type="STRING" id="112904.BH747_04115"/>
<keyword evidence="2" id="KW-0229">DNA integration</keyword>
<name>A0A1V8YQT9_9ENTE</name>
<dbReference type="Pfam" id="PF14657">
    <property type="entry name" value="Arm-DNA-bind_4"/>
    <property type="match status" value="1"/>
</dbReference>
<dbReference type="PANTHER" id="PTHR30349">
    <property type="entry name" value="PHAGE INTEGRASE-RELATED"/>
    <property type="match status" value="1"/>
</dbReference>
<dbReference type="InterPro" id="IPR013762">
    <property type="entry name" value="Integrase-like_cat_sf"/>
</dbReference>
<dbReference type="PROSITE" id="PS51898">
    <property type="entry name" value="TYR_RECOMBINASE"/>
    <property type="match status" value="1"/>
</dbReference>
<evidence type="ECO:0000256" key="2">
    <source>
        <dbReference type="ARBA" id="ARBA00022908"/>
    </source>
</evidence>
<evidence type="ECO:0000313" key="6">
    <source>
        <dbReference type="EMBL" id="OQO71180.1"/>
    </source>
</evidence>
<gene>
    <name evidence="6" type="ORF">BH747_04115</name>
</gene>
<dbReference type="GO" id="GO:0015074">
    <property type="term" value="P:DNA integration"/>
    <property type="evidence" value="ECO:0007669"/>
    <property type="project" value="UniProtKB-KW"/>
</dbReference>
<dbReference type="GO" id="GO:0003677">
    <property type="term" value="F:DNA binding"/>
    <property type="evidence" value="ECO:0007669"/>
    <property type="project" value="UniProtKB-KW"/>
</dbReference>
<evidence type="ECO:0000256" key="1">
    <source>
        <dbReference type="ARBA" id="ARBA00008857"/>
    </source>
</evidence>
<reference evidence="6 7" key="1">
    <citation type="journal article" date="2017" name="BMC Microbiol.">
        <title>Comparative genomics of Enterococcus spp. isolated from bovine feces.</title>
        <authorList>
            <person name="Beukers A.G."/>
            <person name="Zaheer R."/>
            <person name="Goji N."/>
            <person name="Amoako K.K."/>
            <person name="Chaves A.V."/>
            <person name="Ward M.P."/>
            <person name="McAllister T.A."/>
        </authorList>
    </citation>
    <scope>NUCLEOTIDE SEQUENCE [LARGE SCALE GENOMIC DNA]</scope>
    <source>
        <strain evidence="6 7">F1129D 143</strain>
    </source>
</reference>
<evidence type="ECO:0000256" key="3">
    <source>
        <dbReference type="ARBA" id="ARBA00023125"/>
    </source>
</evidence>
<dbReference type="InterPro" id="IPR010998">
    <property type="entry name" value="Integrase_recombinase_N"/>
</dbReference>
<evidence type="ECO:0000313" key="7">
    <source>
        <dbReference type="Proteomes" id="UP000192477"/>
    </source>
</evidence>
<protein>
    <submittedName>
        <fullName evidence="6">Integrase</fullName>
    </submittedName>
</protein>
<dbReference type="Pfam" id="PF14659">
    <property type="entry name" value="Phage_int_SAM_3"/>
    <property type="match status" value="1"/>
</dbReference>
<dbReference type="GO" id="GO:0006310">
    <property type="term" value="P:DNA recombination"/>
    <property type="evidence" value="ECO:0007669"/>
    <property type="project" value="UniProtKB-KW"/>
</dbReference>
<dbReference type="PANTHER" id="PTHR30349:SF64">
    <property type="entry name" value="PROPHAGE INTEGRASE INTD-RELATED"/>
    <property type="match status" value="1"/>
</dbReference>
<comment type="similarity">
    <text evidence="1">Belongs to the 'phage' integrase family.</text>
</comment>
<dbReference type="InterPro" id="IPR002104">
    <property type="entry name" value="Integrase_catalytic"/>
</dbReference>
<dbReference type="Gene3D" id="1.10.443.10">
    <property type="entry name" value="Intergrase catalytic core"/>
    <property type="match status" value="1"/>
</dbReference>
<feature type="domain" description="Tyr recombinase" evidence="5">
    <location>
        <begin position="171"/>
        <end position="373"/>
    </location>
</feature>
<accession>A0A1V8YQT9</accession>